<organism evidence="2 3">
    <name type="scientific">Humibacter ginsenosidimutans</name>
    <dbReference type="NCBI Taxonomy" id="2599293"/>
    <lineage>
        <taxon>Bacteria</taxon>
        <taxon>Bacillati</taxon>
        <taxon>Actinomycetota</taxon>
        <taxon>Actinomycetes</taxon>
        <taxon>Micrococcales</taxon>
        <taxon>Microbacteriaceae</taxon>
        <taxon>Humibacter</taxon>
    </lineage>
</organism>
<dbReference type="KEGG" id="huw:FPZ11_06540"/>
<sequence length="450" mass="47140">MHRKRALGLTAGLVVAGLALAGCSSGGGTSSGSGGASLDGKGKTITVFTLANTQYPAQQKAFDDSVAAAFKKQTGATVEWDMGASANDEQTKIQTSAVAGQGPDIYDIGTTFTPTAYSTGDFVKLTAADWKALGGKDKFVPASLGISGPDSKDQVGIPYQSRPFVMVYNTKLFKAAGLTAPATTWDGLIDQAKKLTANGVYGMALDYKDSFDPWKYIWMYDMQMGNPLIDGNKATLDDAKTQKAYEAYFGLLTDDHVADPASVGWTSVQSLAAFAQGKAAMMSWTSATAMNTLNASPVKDDYKFAVMPTVPPGYSSPPKGGNAAASIISGDNLVIAKYSKNQALDLALVKYLTSDSVQAKQYSQFGNLPVTVSESKKLETNQPALEPILTAGAKSVTTPFSGGWGATEVGMLNVVTQAIPSLNKGSVSTSELKGLLKTLQNTANQALQSQ</sequence>
<dbReference type="Proteomes" id="UP000320216">
    <property type="component" value="Chromosome"/>
</dbReference>
<evidence type="ECO:0000256" key="1">
    <source>
        <dbReference type="SAM" id="SignalP"/>
    </source>
</evidence>
<dbReference type="PANTHER" id="PTHR43649">
    <property type="entry name" value="ARABINOSE-BINDING PROTEIN-RELATED"/>
    <property type="match status" value="1"/>
</dbReference>
<dbReference type="AlphaFoldDB" id="A0A5B8M274"/>
<dbReference type="PANTHER" id="PTHR43649:SF12">
    <property type="entry name" value="DIACETYLCHITOBIOSE BINDING PROTEIN DASA"/>
    <property type="match status" value="1"/>
</dbReference>
<accession>A0A5B8M274</accession>
<keyword evidence="1" id="KW-0732">Signal</keyword>
<dbReference type="EMBL" id="CP042305">
    <property type="protein sequence ID" value="QDZ14463.1"/>
    <property type="molecule type" value="Genomic_DNA"/>
</dbReference>
<dbReference type="Pfam" id="PF01547">
    <property type="entry name" value="SBP_bac_1"/>
    <property type="match status" value="1"/>
</dbReference>
<dbReference type="PROSITE" id="PS51257">
    <property type="entry name" value="PROKAR_LIPOPROTEIN"/>
    <property type="match status" value="1"/>
</dbReference>
<dbReference type="SUPFAM" id="SSF53850">
    <property type="entry name" value="Periplasmic binding protein-like II"/>
    <property type="match status" value="1"/>
</dbReference>
<feature type="signal peptide" evidence="1">
    <location>
        <begin position="1"/>
        <end position="21"/>
    </location>
</feature>
<reference evidence="2 3" key="1">
    <citation type="submission" date="2019-07" db="EMBL/GenBank/DDBJ databases">
        <title>Full genome sequence of Humibacter sp. WJ7-1.</title>
        <authorList>
            <person name="Im W.-T."/>
        </authorList>
    </citation>
    <scope>NUCLEOTIDE SEQUENCE [LARGE SCALE GENOMIC DNA]</scope>
    <source>
        <strain evidence="2 3">WJ7-1</strain>
    </source>
</reference>
<dbReference type="OrthoDB" id="9780991at2"/>
<keyword evidence="3" id="KW-1185">Reference proteome</keyword>
<evidence type="ECO:0000313" key="2">
    <source>
        <dbReference type="EMBL" id="QDZ14463.1"/>
    </source>
</evidence>
<dbReference type="RefSeq" id="WP_146319387.1">
    <property type="nucleotide sequence ID" value="NZ_CP042305.1"/>
</dbReference>
<protein>
    <submittedName>
        <fullName evidence="2">Extracellular solute-binding protein</fullName>
    </submittedName>
</protein>
<dbReference type="InterPro" id="IPR050490">
    <property type="entry name" value="Bact_solute-bd_prot1"/>
</dbReference>
<name>A0A5B8M274_9MICO</name>
<feature type="chain" id="PRO_5039598224" evidence="1">
    <location>
        <begin position="22"/>
        <end position="450"/>
    </location>
</feature>
<dbReference type="InterPro" id="IPR006059">
    <property type="entry name" value="SBP"/>
</dbReference>
<dbReference type="Gene3D" id="3.40.190.10">
    <property type="entry name" value="Periplasmic binding protein-like II"/>
    <property type="match status" value="2"/>
</dbReference>
<proteinExistence type="predicted"/>
<evidence type="ECO:0000313" key="3">
    <source>
        <dbReference type="Proteomes" id="UP000320216"/>
    </source>
</evidence>
<gene>
    <name evidence="2" type="ORF">FPZ11_06540</name>
</gene>